<dbReference type="Pfam" id="PF00083">
    <property type="entry name" value="Sugar_tr"/>
    <property type="match status" value="1"/>
</dbReference>
<evidence type="ECO:0000256" key="8">
    <source>
        <dbReference type="SAM" id="Phobius"/>
    </source>
</evidence>
<keyword evidence="5 8" id="KW-1133">Transmembrane helix</keyword>
<dbReference type="InterPro" id="IPR020846">
    <property type="entry name" value="MFS_dom"/>
</dbReference>
<keyword evidence="10" id="KW-0762">Sugar transport</keyword>
<dbReference type="PANTHER" id="PTHR48022:SF23">
    <property type="entry name" value="MAJOR FACILITATOR SUPERFAMILY (MFS) PROFILE DOMAIN-CONTAINING PROTEIN"/>
    <property type="match status" value="1"/>
</dbReference>
<dbReference type="OrthoDB" id="5296287at2759"/>
<feature type="transmembrane region" description="Helical" evidence="8">
    <location>
        <begin position="429"/>
        <end position="449"/>
    </location>
</feature>
<dbReference type="PRINTS" id="PR00171">
    <property type="entry name" value="SUGRTRNSPORT"/>
</dbReference>
<keyword evidence="6 8" id="KW-0472">Membrane</keyword>
<keyword evidence="3 7" id="KW-0813">Transport</keyword>
<gene>
    <name evidence="10" type="ORF">EURHEDRAFT_479236</name>
</gene>
<feature type="transmembrane region" description="Helical" evidence="8">
    <location>
        <begin position="103"/>
        <end position="123"/>
    </location>
</feature>
<feature type="transmembrane region" description="Helical" evidence="8">
    <location>
        <begin position="461"/>
        <end position="483"/>
    </location>
</feature>
<dbReference type="PROSITE" id="PS00217">
    <property type="entry name" value="SUGAR_TRANSPORT_2"/>
    <property type="match status" value="1"/>
</dbReference>
<dbReference type="Proteomes" id="UP000019804">
    <property type="component" value="Unassembled WGS sequence"/>
</dbReference>
<feature type="transmembrane region" description="Helical" evidence="8">
    <location>
        <begin position="129"/>
        <end position="150"/>
    </location>
</feature>
<evidence type="ECO:0000256" key="4">
    <source>
        <dbReference type="ARBA" id="ARBA00022692"/>
    </source>
</evidence>
<dbReference type="InterPro" id="IPR005829">
    <property type="entry name" value="Sugar_transporter_CS"/>
</dbReference>
<evidence type="ECO:0000256" key="1">
    <source>
        <dbReference type="ARBA" id="ARBA00004141"/>
    </source>
</evidence>
<dbReference type="HOGENOM" id="CLU_001265_30_12_1"/>
<dbReference type="NCBIfam" id="TIGR00879">
    <property type="entry name" value="SP"/>
    <property type="match status" value="1"/>
</dbReference>
<dbReference type="InterPro" id="IPR050360">
    <property type="entry name" value="MFS_Sugar_Transporters"/>
</dbReference>
<dbReference type="STRING" id="1388766.A0A017SCL5"/>
<dbReference type="GO" id="GO:0016020">
    <property type="term" value="C:membrane"/>
    <property type="evidence" value="ECO:0007669"/>
    <property type="project" value="UniProtKB-SubCell"/>
</dbReference>
<comment type="similarity">
    <text evidence="2 7">Belongs to the major facilitator superfamily. Sugar transporter (TC 2.A.1.1) family.</text>
</comment>
<dbReference type="PANTHER" id="PTHR48022">
    <property type="entry name" value="PLASTIDIC GLUCOSE TRANSPORTER 4"/>
    <property type="match status" value="1"/>
</dbReference>
<dbReference type="RefSeq" id="XP_040638476.1">
    <property type="nucleotide sequence ID" value="XM_040785465.1"/>
</dbReference>
<comment type="subcellular location">
    <subcellularLocation>
        <location evidence="1">Membrane</location>
        <topology evidence="1">Multi-pass membrane protein</topology>
    </subcellularLocation>
</comment>
<feature type="transmembrane region" description="Helical" evidence="8">
    <location>
        <begin position="291"/>
        <end position="315"/>
    </location>
</feature>
<dbReference type="AlphaFoldDB" id="A0A017SCL5"/>
<dbReference type="GO" id="GO:0005351">
    <property type="term" value="F:carbohydrate:proton symporter activity"/>
    <property type="evidence" value="ECO:0007669"/>
    <property type="project" value="TreeGrafter"/>
</dbReference>
<protein>
    <submittedName>
        <fullName evidence="10">Putative sugar transporter</fullName>
    </submittedName>
</protein>
<feature type="transmembrane region" description="Helical" evidence="8">
    <location>
        <begin position="74"/>
        <end position="91"/>
    </location>
</feature>
<sequence>MGAGGGGLSKDALQRVPLPARKPYIWLATIWASYCGGLHGFNTANISGAMKLDPFVKEFGWTDIPADTESNHKGWVVSSMILGQVLGVIIAGPLGERRGRKPVILFSAIFYTIGSILMAANFGSLSELLVGRILSGIGSGSGMSVGPIYISEVAPLELRGMMTTFYNVNIMAGVAGSYWINYASQSVISAESNWQWRATMILQLIPAIMLFLGLPFFPESPRYLMMRGRLEAAKTSLSRLRGGLDENTEYFAREMAELRAKMSANAESQGAWDNTKSLMKLCTHHPPTRKVVLFVTLIQLFFIFSGGNSITYYAPTILQSIGLNDRQVLLFTAIYGCIKLASVFLYAFALTDRFGRRPLLLIGSITNLICLIYLAAFLGTTDISSSTSPSPSPAAWVAIVAICIFAIGYGFGWAPAFSLTASEICPTSIRGTVVGIAFIFQNLLNFGITRGFPNMTLSMHAYGPFALFAAFTFVGTVWVFFAFPECKGRSMEGTDELFSLPWWRIGFARVPEGGVGGDFVGKEVEGEGEVDLERQLSEKLKDERIENVEVSRR</sequence>
<feature type="transmembrane region" description="Helical" evidence="8">
    <location>
        <begin position="200"/>
        <end position="217"/>
    </location>
</feature>
<proteinExistence type="inferred from homology"/>
<dbReference type="Gene3D" id="1.20.1250.20">
    <property type="entry name" value="MFS general substrate transporter like domains"/>
    <property type="match status" value="1"/>
</dbReference>
<feature type="transmembrane region" description="Helical" evidence="8">
    <location>
        <begin position="327"/>
        <end position="347"/>
    </location>
</feature>
<accession>A0A017SCL5</accession>
<evidence type="ECO:0000256" key="6">
    <source>
        <dbReference type="ARBA" id="ARBA00023136"/>
    </source>
</evidence>
<name>A0A017SCL5_ASPRC</name>
<feature type="transmembrane region" description="Helical" evidence="8">
    <location>
        <begin position="394"/>
        <end position="417"/>
    </location>
</feature>
<dbReference type="InterPro" id="IPR036259">
    <property type="entry name" value="MFS_trans_sf"/>
</dbReference>
<reference evidence="11" key="1">
    <citation type="journal article" date="2014" name="Nat. Commun.">
        <title>Genomic adaptations of the halophilic Dead Sea filamentous fungus Eurotium rubrum.</title>
        <authorList>
            <person name="Kis-Papo T."/>
            <person name="Weig A.R."/>
            <person name="Riley R."/>
            <person name="Persoh D."/>
            <person name="Salamov A."/>
            <person name="Sun H."/>
            <person name="Lipzen A."/>
            <person name="Wasser S.P."/>
            <person name="Rambold G."/>
            <person name="Grigoriev I.V."/>
            <person name="Nevo E."/>
        </authorList>
    </citation>
    <scope>NUCLEOTIDE SEQUENCE [LARGE SCALE GENOMIC DNA]</scope>
    <source>
        <strain evidence="11">CBS 135680</strain>
    </source>
</reference>
<keyword evidence="11" id="KW-1185">Reference proteome</keyword>
<evidence type="ECO:0000256" key="7">
    <source>
        <dbReference type="RuleBase" id="RU003346"/>
    </source>
</evidence>
<evidence type="ECO:0000313" key="10">
    <source>
        <dbReference type="EMBL" id="EYE94788.1"/>
    </source>
</evidence>
<feature type="transmembrane region" description="Helical" evidence="8">
    <location>
        <begin position="359"/>
        <end position="379"/>
    </location>
</feature>
<keyword evidence="4 8" id="KW-0812">Transmembrane</keyword>
<evidence type="ECO:0000313" key="11">
    <source>
        <dbReference type="Proteomes" id="UP000019804"/>
    </source>
</evidence>
<evidence type="ECO:0000256" key="2">
    <source>
        <dbReference type="ARBA" id="ARBA00010992"/>
    </source>
</evidence>
<organism evidence="10 11">
    <name type="scientific">Aspergillus ruber (strain CBS 135680)</name>
    <dbReference type="NCBI Taxonomy" id="1388766"/>
    <lineage>
        <taxon>Eukaryota</taxon>
        <taxon>Fungi</taxon>
        <taxon>Dikarya</taxon>
        <taxon>Ascomycota</taxon>
        <taxon>Pezizomycotina</taxon>
        <taxon>Eurotiomycetes</taxon>
        <taxon>Eurotiomycetidae</taxon>
        <taxon>Eurotiales</taxon>
        <taxon>Aspergillaceae</taxon>
        <taxon>Aspergillus</taxon>
        <taxon>Aspergillus subgen. Aspergillus</taxon>
    </lineage>
</organism>
<feature type="domain" description="Major facilitator superfamily (MFS) profile" evidence="9">
    <location>
        <begin position="28"/>
        <end position="487"/>
    </location>
</feature>
<evidence type="ECO:0000259" key="9">
    <source>
        <dbReference type="PROSITE" id="PS50850"/>
    </source>
</evidence>
<dbReference type="InterPro" id="IPR005828">
    <property type="entry name" value="MFS_sugar_transport-like"/>
</dbReference>
<dbReference type="PROSITE" id="PS50850">
    <property type="entry name" value="MFS"/>
    <property type="match status" value="1"/>
</dbReference>
<dbReference type="SUPFAM" id="SSF103473">
    <property type="entry name" value="MFS general substrate transporter"/>
    <property type="match status" value="1"/>
</dbReference>
<dbReference type="EMBL" id="KK088424">
    <property type="protein sequence ID" value="EYE94788.1"/>
    <property type="molecule type" value="Genomic_DNA"/>
</dbReference>
<dbReference type="FunFam" id="1.20.1250.20:FF:000134">
    <property type="entry name" value="MFS sugar transporter protein"/>
    <property type="match status" value="1"/>
</dbReference>
<feature type="transmembrane region" description="Helical" evidence="8">
    <location>
        <begin position="162"/>
        <end position="180"/>
    </location>
</feature>
<dbReference type="InterPro" id="IPR003663">
    <property type="entry name" value="Sugar/inositol_transpt"/>
</dbReference>
<evidence type="ECO:0000256" key="5">
    <source>
        <dbReference type="ARBA" id="ARBA00022989"/>
    </source>
</evidence>
<evidence type="ECO:0000256" key="3">
    <source>
        <dbReference type="ARBA" id="ARBA00022448"/>
    </source>
</evidence>
<dbReference type="GeneID" id="63700589"/>